<comment type="caution">
    <text evidence="8">The sequence shown here is derived from an EMBL/GenBank/DDBJ whole genome shotgun (WGS) entry which is preliminary data.</text>
</comment>
<dbReference type="PANTHER" id="PTHR30287:SF1">
    <property type="entry name" value="INNER MEMBRANE PROTEIN"/>
    <property type="match status" value="1"/>
</dbReference>
<dbReference type="InterPro" id="IPR003838">
    <property type="entry name" value="ABC3_permease_C"/>
</dbReference>
<sequence>MTRLAAIARRHRFGHAILFALTVCLLVGTAAVDPLLTRSFSHAVVSFHADAEGVIGSQVQITANGAGATTPAEFEQRVSVPRLEKLLDPRVKAVVGAPIVSRFGTTQWLQATVPVTVRSSEGQCEHVKLLQGHCPTALGQVLVSEATLRQASNGLHLGSVVTLGDDIKGALKGQIVGVYTMSAKDPFWGGVDITAFDERSITSAATLLATVETVQRTVSLTASVSYPVRASALTPATLARTAAGGQAMAKSNSSTVFESLSQVYASTKSDVHQVGRILPYLLLQLGLVLLILLVQVTSFCATVRRGEAAVLKMRGNGTAGVVRFGAREFLPAYLVGAVGGVGLAYVVDGLVRHVWLPGSVGASWNWTSLWVAVATSLLIAMVWLLCWWLTARESISALLRSRPQRRRGGQLSMPAAVLGVVCLVGVILTATRNLTGAPVQVTPVLLAGLVAIIVGVLLAPLTARLVRRLLSRRNAAGGLAVAQLGRRAGVVTAASTLIITSALLTLSVSVVARGGANREARAAADVGAQALVDVTVGEARTTPESLLQAVHSVDPQHRQFSPVVGINASSPQGLSTLGVIPADLARIGVRTGLKQPVPWSALEGGGSASAPSALVSTWSMKSARGSTVTAPTMADVDGSFRVAGTAPYIPGVGARTIVVDLPTMLKAGNRPDNLFYQVFSSTQDPKRLAALTAAVQRAGFGGTDVQTLDKTRAGYDATATAWAMNLSIVVSVLSVFAALTSVVLVALASRDDRRRDLRALRTGGVPHAVLRRATVGEFVLLALVGSVIGALTAPVAAWLTGRSMLWWSDPPAMPVTRTGFQWAAGSTAAVCLAALLVLVAAAFGTRLAAKSSQRKGFGV</sequence>
<organism evidence="8 9">
    <name type="scientific">Flexivirga alba</name>
    <dbReference type="NCBI Taxonomy" id="702742"/>
    <lineage>
        <taxon>Bacteria</taxon>
        <taxon>Bacillati</taxon>
        <taxon>Actinomycetota</taxon>
        <taxon>Actinomycetes</taxon>
        <taxon>Micrococcales</taxon>
        <taxon>Dermacoccaceae</taxon>
        <taxon>Flexivirga</taxon>
    </lineage>
</organism>
<evidence type="ECO:0000313" key="8">
    <source>
        <dbReference type="EMBL" id="MFC6704009.1"/>
    </source>
</evidence>
<evidence type="ECO:0000256" key="6">
    <source>
        <dbReference type="SAM" id="Phobius"/>
    </source>
</evidence>
<evidence type="ECO:0000256" key="4">
    <source>
        <dbReference type="ARBA" id="ARBA00022989"/>
    </source>
</evidence>
<feature type="transmembrane region" description="Helical" evidence="6">
    <location>
        <begin position="411"/>
        <end position="431"/>
    </location>
</feature>
<evidence type="ECO:0000256" key="2">
    <source>
        <dbReference type="ARBA" id="ARBA00022475"/>
    </source>
</evidence>
<dbReference type="PANTHER" id="PTHR30287">
    <property type="entry name" value="MEMBRANE COMPONENT OF PREDICTED ABC SUPERFAMILY METABOLITE UPTAKE TRANSPORTER"/>
    <property type="match status" value="1"/>
</dbReference>
<dbReference type="Pfam" id="PF02687">
    <property type="entry name" value="FtsX"/>
    <property type="match status" value="1"/>
</dbReference>
<feature type="domain" description="ABC3 transporter permease C-terminal" evidence="7">
    <location>
        <begin position="728"/>
        <end position="841"/>
    </location>
</feature>
<keyword evidence="5 6" id="KW-0472">Membrane</keyword>
<feature type="transmembrane region" description="Helical" evidence="6">
    <location>
        <begin position="277"/>
        <end position="303"/>
    </location>
</feature>
<feature type="transmembrane region" description="Helical" evidence="6">
    <location>
        <begin position="778"/>
        <end position="800"/>
    </location>
</feature>
<keyword evidence="3 6" id="KW-0812">Transmembrane</keyword>
<feature type="transmembrane region" description="Helical" evidence="6">
    <location>
        <begin position="820"/>
        <end position="845"/>
    </location>
</feature>
<feature type="transmembrane region" description="Helical" evidence="6">
    <location>
        <begin position="367"/>
        <end position="390"/>
    </location>
</feature>
<evidence type="ECO:0000256" key="1">
    <source>
        <dbReference type="ARBA" id="ARBA00004651"/>
    </source>
</evidence>
<keyword evidence="9" id="KW-1185">Reference proteome</keyword>
<keyword evidence="2" id="KW-1003">Cell membrane</keyword>
<dbReference type="Proteomes" id="UP001596298">
    <property type="component" value="Unassembled WGS sequence"/>
</dbReference>
<proteinExistence type="predicted"/>
<feature type="transmembrane region" description="Helical" evidence="6">
    <location>
        <begin position="722"/>
        <end position="748"/>
    </location>
</feature>
<evidence type="ECO:0000256" key="3">
    <source>
        <dbReference type="ARBA" id="ARBA00022692"/>
    </source>
</evidence>
<evidence type="ECO:0000313" key="9">
    <source>
        <dbReference type="Proteomes" id="UP001596298"/>
    </source>
</evidence>
<dbReference type="EMBL" id="JBHSWH010000001">
    <property type="protein sequence ID" value="MFC6704009.1"/>
    <property type="molecule type" value="Genomic_DNA"/>
</dbReference>
<evidence type="ECO:0000256" key="5">
    <source>
        <dbReference type="ARBA" id="ARBA00023136"/>
    </source>
</evidence>
<protein>
    <submittedName>
        <fullName evidence="8">FtsX-like permease family protein</fullName>
    </submittedName>
</protein>
<dbReference type="RefSeq" id="WP_382397861.1">
    <property type="nucleotide sequence ID" value="NZ_JBHSWH010000001.1"/>
</dbReference>
<evidence type="ECO:0000259" key="7">
    <source>
        <dbReference type="Pfam" id="PF02687"/>
    </source>
</evidence>
<dbReference type="InterPro" id="IPR038766">
    <property type="entry name" value="Membrane_comp_ABC_pdt"/>
</dbReference>
<accession>A0ABW2ABS3</accession>
<feature type="transmembrane region" description="Helical" evidence="6">
    <location>
        <begin position="324"/>
        <end position="347"/>
    </location>
</feature>
<reference evidence="9" key="1">
    <citation type="journal article" date="2019" name="Int. J. Syst. Evol. Microbiol.">
        <title>The Global Catalogue of Microorganisms (GCM) 10K type strain sequencing project: providing services to taxonomists for standard genome sequencing and annotation.</title>
        <authorList>
            <consortium name="The Broad Institute Genomics Platform"/>
            <consortium name="The Broad Institute Genome Sequencing Center for Infectious Disease"/>
            <person name="Wu L."/>
            <person name="Ma J."/>
        </authorList>
    </citation>
    <scope>NUCLEOTIDE SEQUENCE [LARGE SCALE GENOMIC DNA]</scope>
    <source>
        <strain evidence="9">CCUG 58127</strain>
    </source>
</reference>
<keyword evidence="4 6" id="KW-1133">Transmembrane helix</keyword>
<feature type="transmembrane region" description="Helical" evidence="6">
    <location>
        <begin position="487"/>
        <end position="512"/>
    </location>
</feature>
<feature type="transmembrane region" description="Helical" evidence="6">
    <location>
        <begin position="443"/>
        <end position="466"/>
    </location>
</feature>
<gene>
    <name evidence="8" type="ORF">ACFQDH_01670</name>
</gene>
<name>A0ABW2ABS3_9MICO</name>
<comment type="subcellular location">
    <subcellularLocation>
        <location evidence="1">Cell membrane</location>
        <topology evidence="1">Multi-pass membrane protein</topology>
    </subcellularLocation>
</comment>